<feature type="active site" description="Acyl-thioester intermediate" evidence="6">
    <location>
        <position position="91"/>
    </location>
</feature>
<comment type="caution">
    <text evidence="10">The sequence shown here is derived from an EMBL/GenBank/DDBJ whole genome shotgun (WGS) entry which is preliminary data.</text>
</comment>
<dbReference type="AlphaFoldDB" id="A0A1B7WYW6"/>
<dbReference type="PIRSF" id="PIRSF000429">
    <property type="entry name" value="Ac-CoA_Ac_transf"/>
    <property type="match status" value="1"/>
</dbReference>
<keyword evidence="3 7" id="KW-0808">Transferase</keyword>
<dbReference type="GO" id="GO:0005737">
    <property type="term" value="C:cytoplasm"/>
    <property type="evidence" value="ECO:0007669"/>
    <property type="project" value="UniProtKB-ARBA"/>
</dbReference>
<evidence type="ECO:0000256" key="2">
    <source>
        <dbReference type="ARBA" id="ARBA00010982"/>
    </source>
</evidence>
<dbReference type="InterPro" id="IPR020616">
    <property type="entry name" value="Thiolase_N"/>
</dbReference>
<evidence type="ECO:0000256" key="5">
    <source>
        <dbReference type="ARBA" id="ARBA00024073"/>
    </source>
</evidence>
<dbReference type="NCBIfam" id="TIGR01930">
    <property type="entry name" value="AcCoA-C-Actrans"/>
    <property type="match status" value="1"/>
</dbReference>
<accession>A0A1B7WYW6</accession>
<comment type="similarity">
    <text evidence="2 7">Belongs to the thiolase-like superfamily. Thiolase family.</text>
</comment>
<dbReference type="InterPro" id="IPR002155">
    <property type="entry name" value="Thiolase"/>
</dbReference>
<evidence type="ECO:0000256" key="1">
    <source>
        <dbReference type="ARBA" id="ARBA00005189"/>
    </source>
</evidence>
<dbReference type="EC" id="2.3.1.16" evidence="5"/>
<evidence type="ECO:0000259" key="9">
    <source>
        <dbReference type="Pfam" id="PF02803"/>
    </source>
</evidence>
<dbReference type="InterPro" id="IPR020610">
    <property type="entry name" value="Thiolase_AS"/>
</dbReference>
<proteinExistence type="inferred from homology"/>
<dbReference type="Gene3D" id="3.40.47.10">
    <property type="match status" value="2"/>
</dbReference>
<sequence>MTTAYIISSVRTAVGKAPSGTLRNIHPADLGATPVRAAIDRVTGLDPQIIDDLIIGCTTPESAQGGNLGRMIAQRANLPDQVPGCTVNRCCASGLQTIAMANQAIIAGQAEIIVAGGTESMSLVPISHSVGDANPEMIDHKPSIYLNMGITAENVAQKYNISRIQQDEFAFQSHQRAIAAIQAGKFQEEIVPFMFKETLYKDGETYAVEKVFETDEGPRANTTLAVIGSLRPVFRANGTVTAGNSSQTSDGAAAVVVMSEQKVKELGLQPMARLLGYTVAGVPPEIMGIGPIVAIPKVLQQVGLEIKDIGLFELNEAFAAPAVACIRELELNQAIVNVNGGAIALGHPLGCTGAKLTVTLLYEMKRRGIRYGICSMCIGGGMGAAGVFENLML</sequence>
<evidence type="ECO:0000259" key="8">
    <source>
        <dbReference type="Pfam" id="PF00108"/>
    </source>
</evidence>
<feature type="domain" description="Thiolase N-terminal" evidence="8">
    <location>
        <begin position="5"/>
        <end position="261"/>
    </location>
</feature>
<dbReference type="PANTHER" id="PTHR43853:SF21">
    <property type="entry name" value="STEROID 3-KETOACYL-COA THIOLASE"/>
    <property type="match status" value="1"/>
</dbReference>
<dbReference type="InterPro" id="IPR020615">
    <property type="entry name" value="Thiolase_acyl_enz_int_AS"/>
</dbReference>
<gene>
    <name evidence="10" type="ORF">AN484_18540</name>
</gene>
<evidence type="ECO:0000256" key="4">
    <source>
        <dbReference type="ARBA" id="ARBA00023315"/>
    </source>
</evidence>
<dbReference type="InterPro" id="IPR016039">
    <property type="entry name" value="Thiolase-like"/>
</dbReference>
<dbReference type="PROSITE" id="PS00098">
    <property type="entry name" value="THIOLASE_1"/>
    <property type="match status" value="1"/>
</dbReference>
<keyword evidence="4 7" id="KW-0012">Acyltransferase</keyword>
<comment type="pathway">
    <text evidence="1">Lipid metabolism.</text>
</comment>
<feature type="domain" description="Thiolase C-terminal" evidence="9">
    <location>
        <begin position="269"/>
        <end position="389"/>
    </location>
</feature>
<dbReference type="EMBL" id="LJOW01000112">
    <property type="protein sequence ID" value="OBQ42307.1"/>
    <property type="molecule type" value="Genomic_DNA"/>
</dbReference>
<dbReference type="PROSITE" id="PS00737">
    <property type="entry name" value="THIOLASE_2"/>
    <property type="match status" value="1"/>
</dbReference>
<organism evidence="10 11">
    <name type="scientific">Aphanizomenon flos-aquae WA102</name>
    <dbReference type="NCBI Taxonomy" id="1710896"/>
    <lineage>
        <taxon>Bacteria</taxon>
        <taxon>Bacillati</taxon>
        <taxon>Cyanobacteriota</taxon>
        <taxon>Cyanophyceae</taxon>
        <taxon>Nostocales</taxon>
        <taxon>Aphanizomenonaceae</taxon>
        <taxon>Aphanizomenon</taxon>
    </lineage>
</organism>
<dbReference type="SUPFAM" id="SSF53901">
    <property type="entry name" value="Thiolase-like"/>
    <property type="match status" value="2"/>
</dbReference>
<dbReference type="Proteomes" id="UP000092093">
    <property type="component" value="Unassembled WGS sequence"/>
</dbReference>
<evidence type="ECO:0000256" key="7">
    <source>
        <dbReference type="RuleBase" id="RU003557"/>
    </source>
</evidence>
<feature type="active site" description="Proton acceptor" evidence="6">
    <location>
        <position position="377"/>
    </location>
</feature>
<dbReference type="PROSITE" id="PS00099">
    <property type="entry name" value="THIOLASE_3"/>
    <property type="match status" value="1"/>
</dbReference>
<dbReference type="Pfam" id="PF02803">
    <property type="entry name" value="Thiolase_C"/>
    <property type="match status" value="1"/>
</dbReference>
<protein>
    <recommendedName>
        <fullName evidence="5">acetyl-CoA C-acyltransferase</fullName>
        <ecNumber evidence="5">2.3.1.16</ecNumber>
    </recommendedName>
</protein>
<dbReference type="CDD" id="cd00751">
    <property type="entry name" value="thiolase"/>
    <property type="match status" value="1"/>
</dbReference>
<dbReference type="Pfam" id="PF00108">
    <property type="entry name" value="Thiolase_N"/>
    <property type="match status" value="1"/>
</dbReference>
<dbReference type="InterPro" id="IPR050215">
    <property type="entry name" value="Thiolase-like_sf_Thiolase"/>
</dbReference>
<dbReference type="PANTHER" id="PTHR43853">
    <property type="entry name" value="3-KETOACYL-COA THIOLASE, PEROXISOMAL"/>
    <property type="match status" value="1"/>
</dbReference>
<dbReference type="GO" id="GO:0010124">
    <property type="term" value="P:phenylacetate catabolic process"/>
    <property type="evidence" value="ECO:0007669"/>
    <property type="project" value="TreeGrafter"/>
</dbReference>
<feature type="active site" description="Proton acceptor" evidence="6">
    <location>
        <position position="347"/>
    </location>
</feature>
<dbReference type="InterPro" id="IPR020613">
    <property type="entry name" value="Thiolase_CS"/>
</dbReference>
<dbReference type="GO" id="GO:0003988">
    <property type="term" value="F:acetyl-CoA C-acyltransferase activity"/>
    <property type="evidence" value="ECO:0007669"/>
    <property type="project" value="UniProtKB-EC"/>
</dbReference>
<evidence type="ECO:0000313" key="10">
    <source>
        <dbReference type="EMBL" id="OBQ42307.1"/>
    </source>
</evidence>
<dbReference type="GO" id="GO:0006635">
    <property type="term" value="P:fatty acid beta-oxidation"/>
    <property type="evidence" value="ECO:0007669"/>
    <property type="project" value="TreeGrafter"/>
</dbReference>
<name>A0A1B7WYW6_APHFL</name>
<evidence type="ECO:0000256" key="6">
    <source>
        <dbReference type="PIRSR" id="PIRSR000429-1"/>
    </source>
</evidence>
<evidence type="ECO:0000313" key="11">
    <source>
        <dbReference type="Proteomes" id="UP000092093"/>
    </source>
</evidence>
<evidence type="ECO:0000256" key="3">
    <source>
        <dbReference type="ARBA" id="ARBA00022679"/>
    </source>
</evidence>
<dbReference type="PATRIC" id="fig|1710896.3.peg.4059"/>
<reference evidence="10 11" key="1">
    <citation type="submission" date="2015-09" db="EMBL/GenBank/DDBJ databases">
        <title>Aphanizomenon flos-aquae WA102.</title>
        <authorList>
            <person name="Driscoll C."/>
        </authorList>
    </citation>
    <scope>NUCLEOTIDE SEQUENCE [LARGE SCALE GENOMIC DNA]</scope>
    <source>
        <strain evidence="10">WA102</strain>
    </source>
</reference>
<dbReference type="FunFam" id="3.40.47.10:FF:000010">
    <property type="entry name" value="Acetyl-CoA acetyltransferase (Thiolase)"/>
    <property type="match status" value="1"/>
</dbReference>
<dbReference type="InterPro" id="IPR020617">
    <property type="entry name" value="Thiolase_C"/>
</dbReference>